<evidence type="ECO:0000256" key="2">
    <source>
        <dbReference type="ARBA" id="ARBA00023315"/>
    </source>
</evidence>
<protein>
    <submittedName>
        <fullName evidence="4">Acetyltransferase</fullName>
    </submittedName>
</protein>
<name>A0A150SIA1_SORCE</name>
<dbReference type="InterPro" id="IPR050832">
    <property type="entry name" value="Bact_Acetyltransf"/>
</dbReference>
<dbReference type="GO" id="GO:0016747">
    <property type="term" value="F:acyltransferase activity, transferring groups other than amino-acyl groups"/>
    <property type="evidence" value="ECO:0007669"/>
    <property type="project" value="InterPro"/>
</dbReference>
<evidence type="ECO:0000259" key="3">
    <source>
        <dbReference type="PROSITE" id="PS51186"/>
    </source>
</evidence>
<sequence>MPGMSQPQLVPTIRRATEADLPAVVQLFSIQDEGILKTDHPGPPLDPRYREALAAIAEDPNNALLVAELEGRVAGAFQLTIIQHVAYLGGRVAQVENVIVDPSLRSRGIGEAMMRWVIDEARRRGCFRVQLTSTKVRRRAHRFYERLGFVASHEGMKLKLT</sequence>
<evidence type="ECO:0000313" key="5">
    <source>
        <dbReference type="Proteomes" id="UP000075515"/>
    </source>
</evidence>
<dbReference type="AlphaFoldDB" id="A0A150SIA1"/>
<accession>A0A150SIA1</accession>
<gene>
    <name evidence="4" type="ORF">BE18_34435</name>
</gene>
<evidence type="ECO:0000256" key="1">
    <source>
        <dbReference type="ARBA" id="ARBA00022679"/>
    </source>
</evidence>
<dbReference type="CDD" id="cd04301">
    <property type="entry name" value="NAT_SF"/>
    <property type="match status" value="1"/>
</dbReference>
<proteinExistence type="predicted"/>
<dbReference type="Proteomes" id="UP000075515">
    <property type="component" value="Unassembled WGS sequence"/>
</dbReference>
<keyword evidence="2" id="KW-0012">Acyltransferase</keyword>
<dbReference type="PROSITE" id="PS51186">
    <property type="entry name" value="GNAT"/>
    <property type="match status" value="1"/>
</dbReference>
<evidence type="ECO:0000313" key="4">
    <source>
        <dbReference type="EMBL" id="KYF91928.1"/>
    </source>
</evidence>
<dbReference type="SUPFAM" id="SSF55729">
    <property type="entry name" value="Acyl-CoA N-acyltransferases (Nat)"/>
    <property type="match status" value="1"/>
</dbReference>
<dbReference type="InterPro" id="IPR000182">
    <property type="entry name" value="GNAT_dom"/>
</dbReference>
<dbReference type="PANTHER" id="PTHR43877">
    <property type="entry name" value="AMINOALKYLPHOSPHONATE N-ACETYLTRANSFERASE-RELATED-RELATED"/>
    <property type="match status" value="1"/>
</dbReference>
<comment type="caution">
    <text evidence="4">The sequence shown here is derived from an EMBL/GenBank/DDBJ whole genome shotgun (WGS) entry which is preliminary data.</text>
</comment>
<keyword evidence="1 4" id="KW-0808">Transferase</keyword>
<dbReference type="EMBL" id="JEMC01001984">
    <property type="protein sequence ID" value="KYF91928.1"/>
    <property type="molecule type" value="Genomic_DNA"/>
</dbReference>
<reference evidence="4 5" key="1">
    <citation type="submission" date="2014-02" db="EMBL/GenBank/DDBJ databases">
        <title>The small core and large imbalanced accessory genome model reveals a collaborative survival strategy of Sorangium cellulosum strains in nature.</title>
        <authorList>
            <person name="Han K."/>
            <person name="Peng R."/>
            <person name="Blom J."/>
            <person name="Li Y.-Z."/>
        </authorList>
    </citation>
    <scope>NUCLEOTIDE SEQUENCE [LARGE SCALE GENOMIC DNA]</scope>
    <source>
        <strain evidence="4 5">So0149</strain>
    </source>
</reference>
<organism evidence="4 5">
    <name type="scientific">Sorangium cellulosum</name>
    <name type="common">Polyangium cellulosum</name>
    <dbReference type="NCBI Taxonomy" id="56"/>
    <lineage>
        <taxon>Bacteria</taxon>
        <taxon>Pseudomonadati</taxon>
        <taxon>Myxococcota</taxon>
        <taxon>Polyangia</taxon>
        <taxon>Polyangiales</taxon>
        <taxon>Polyangiaceae</taxon>
        <taxon>Sorangium</taxon>
    </lineage>
</organism>
<feature type="domain" description="N-acetyltransferase" evidence="3">
    <location>
        <begin position="11"/>
        <end position="161"/>
    </location>
</feature>
<dbReference type="Gene3D" id="3.40.630.30">
    <property type="match status" value="1"/>
</dbReference>
<dbReference type="InterPro" id="IPR016181">
    <property type="entry name" value="Acyl_CoA_acyltransferase"/>
</dbReference>
<dbReference type="Pfam" id="PF00583">
    <property type="entry name" value="Acetyltransf_1"/>
    <property type="match status" value="1"/>
</dbReference>